<accession>A0A1I5LDS4</accession>
<evidence type="ECO:0000313" key="2">
    <source>
        <dbReference type="EMBL" id="SFO95345.1"/>
    </source>
</evidence>
<dbReference type="EMBL" id="FOWZ01000001">
    <property type="protein sequence ID" value="SFO95345.1"/>
    <property type="molecule type" value="Genomic_DNA"/>
</dbReference>
<keyword evidence="3" id="KW-1185">Reference proteome</keyword>
<dbReference type="OrthoDB" id="7504063at2"/>
<keyword evidence="1" id="KW-0472">Membrane</keyword>
<dbReference type="AlphaFoldDB" id="A0A1I5LDS4"/>
<feature type="transmembrane region" description="Helical" evidence="1">
    <location>
        <begin position="40"/>
        <end position="58"/>
    </location>
</feature>
<keyword evidence="1" id="KW-0812">Transmembrane</keyword>
<evidence type="ECO:0000256" key="1">
    <source>
        <dbReference type="SAM" id="Phobius"/>
    </source>
</evidence>
<proteinExistence type="predicted"/>
<sequence length="327" mass="35261">MPSSLSARLAPIAILLAPLVAILAARLATHSDLAARHPRTSALLFLWIAADALTLAAIARAPKNRPGLRALLGTIAAGCIVATVAGAGTVREALLDMQAVVLAMALTVIAYLGWSAADALRTYRRTGSAELAACEVLPANLVRFAMFESSMMRLALFKWGAPPHVPEGAQGFAYHRVINPMIAAFLVLQLIEIVVVDLLVSHWSRLAALVLLALGIWGALFLIALMKGFRLYPILLDGDCVHVRAGLLIDLRVPIDTIKELEASITKAEADRADVLNAALFSHPNIIMRLRTPIRHAGLFGKSREVRRIAFRLDQPAAFIEALEPHL</sequence>
<feature type="transmembrane region" description="Helical" evidence="1">
    <location>
        <begin position="70"/>
        <end position="91"/>
    </location>
</feature>
<keyword evidence="1" id="KW-1133">Transmembrane helix</keyword>
<dbReference type="RefSeq" id="WP_143089568.1">
    <property type="nucleotide sequence ID" value="NZ_FOWZ01000001.1"/>
</dbReference>
<feature type="transmembrane region" description="Helical" evidence="1">
    <location>
        <begin position="181"/>
        <end position="200"/>
    </location>
</feature>
<dbReference type="Proteomes" id="UP000199331">
    <property type="component" value="Unassembled WGS sequence"/>
</dbReference>
<reference evidence="3" key="1">
    <citation type="submission" date="2016-10" db="EMBL/GenBank/DDBJ databases">
        <authorList>
            <person name="Varghese N."/>
            <person name="Submissions S."/>
        </authorList>
    </citation>
    <scope>NUCLEOTIDE SEQUENCE [LARGE SCALE GENOMIC DNA]</scope>
    <source>
        <strain evidence="3">CGMCC 1.7715</strain>
    </source>
</reference>
<organism evidence="2 3">
    <name type="scientific">Qipengyuania nanhaisediminis</name>
    <dbReference type="NCBI Taxonomy" id="604088"/>
    <lineage>
        <taxon>Bacteria</taxon>
        <taxon>Pseudomonadati</taxon>
        <taxon>Pseudomonadota</taxon>
        <taxon>Alphaproteobacteria</taxon>
        <taxon>Sphingomonadales</taxon>
        <taxon>Erythrobacteraceae</taxon>
        <taxon>Qipengyuania</taxon>
    </lineage>
</organism>
<name>A0A1I5LDS4_9SPHN</name>
<gene>
    <name evidence="2" type="ORF">SAMN04488060_0941</name>
</gene>
<protein>
    <submittedName>
        <fullName evidence="2">Uncharacterized protein</fullName>
    </submittedName>
</protein>
<feature type="transmembrane region" description="Helical" evidence="1">
    <location>
        <begin position="97"/>
        <end position="117"/>
    </location>
</feature>
<feature type="transmembrane region" description="Helical" evidence="1">
    <location>
        <begin position="206"/>
        <end position="226"/>
    </location>
</feature>
<dbReference type="STRING" id="604088.SAMN04488060_0941"/>
<evidence type="ECO:0000313" key="3">
    <source>
        <dbReference type="Proteomes" id="UP000199331"/>
    </source>
</evidence>